<dbReference type="PANTHER" id="PTHR43682">
    <property type="entry name" value="LACTATE UTILIZATION PROTEIN C"/>
    <property type="match status" value="1"/>
</dbReference>
<reference evidence="2" key="1">
    <citation type="journal article" date="2023" name="Int. J. Syst. Evol. Microbiol.">
        <title>Mesoterricola silvestris gen. nov., sp. nov., Mesoterricola sediminis sp. nov., Geothrix oryzae sp. nov., Geothrix edaphica sp. nov., Geothrix rubra sp. nov., and Geothrix limicola sp. nov., six novel members of Acidobacteriota isolated from soils.</title>
        <authorList>
            <person name="Itoh H."/>
            <person name="Sugisawa Y."/>
            <person name="Mise K."/>
            <person name="Xu Z."/>
            <person name="Kuniyasu M."/>
            <person name="Ushijima N."/>
            <person name="Kawano K."/>
            <person name="Kobayashi E."/>
            <person name="Shiratori Y."/>
            <person name="Masuda Y."/>
            <person name="Senoo K."/>
        </authorList>
    </citation>
    <scope>NUCLEOTIDE SEQUENCE</scope>
    <source>
        <strain evidence="2">W786</strain>
    </source>
</reference>
<evidence type="ECO:0000259" key="1">
    <source>
        <dbReference type="Pfam" id="PF02589"/>
    </source>
</evidence>
<keyword evidence="3" id="KW-1185">Reference proteome</keyword>
<dbReference type="InterPro" id="IPR024185">
    <property type="entry name" value="FTHF_cligase-like_sf"/>
</dbReference>
<feature type="domain" description="LUD" evidence="1">
    <location>
        <begin position="10"/>
        <end position="168"/>
    </location>
</feature>
<dbReference type="KEGG" id="msea:METESE_28270"/>
<organism evidence="2 3">
    <name type="scientific">Mesoterricola sediminis</name>
    <dbReference type="NCBI Taxonomy" id="2927980"/>
    <lineage>
        <taxon>Bacteria</taxon>
        <taxon>Pseudomonadati</taxon>
        <taxon>Acidobacteriota</taxon>
        <taxon>Holophagae</taxon>
        <taxon>Holophagales</taxon>
        <taxon>Holophagaceae</taxon>
        <taxon>Mesoterricola</taxon>
    </lineage>
</organism>
<dbReference type="AlphaFoldDB" id="A0AA48KD49"/>
<dbReference type="PANTHER" id="PTHR43682:SF1">
    <property type="entry name" value="LACTATE UTILIZATION PROTEIN C"/>
    <property type="match status" value="1"/>
</dbReference>
<sequence>MPEAAFETFKARAEAVSAEVRSFGGDAEAMDFILGFLGEAGGPAVWAPGPFLEANGRPPLPASTFEVTQASAAAAAVGVSEFDWALADTGTLVQDASAPEQRLVSTLPPVHVAIVRGANLLPGLGALLDRVKPEKASYLAFVTGPSRTADIERVLTIGVHGPGRLVIVYLEGGRA</sequence>
<proteinExistence type="predicted"/>
<evidence type="ECO:0000313" key="3">
    <source>
        <dbReference type="Proteomes" id="UP001228113"/>
    </source>
</evidence>
<accession>A0AA48KD49</accession>
<gene>
    <name evidence="2" type="ORF">METESE_28270</name>
</gene>
<dbReference type="InterPro" id="IPR003741">
    <property type="entry name" value="LUD_dom"/>
</dbReference>
<dbReference type="InterPro" id="IPR037171">
    <property type="entry name" value="NagB/RpiA_transferase-like"/>
</dbReference>
<dbReference type="EMBL" id="AP027081">
    <property type="protein sequence ID" value="BDU77869.1"/>
    <property type="molecule type" value="Genomic_DNA"/>
</dbReference>
<evidence type="ECO:0000313" key="2">
    <source>
        <dbReference type="EMBL" id="BDU77869.1"/>
    </source>
</evidence>
<protein>
    <recommendedName>
        <fullName evidence="1">LUD domain-containing protein</fullName>
    </recommendedName>
</protein>
<dbReference type="Pfam" id="PF02589">
    <property type="entry name" value="LUD_dom"/>
    <property type="match status" value="1"/>
</dbReference>
<dbReference type="Proteomes" id="UP001228113">
    <property type="component" value="Chromosome"/>
</dbReference>
<dbReference type="SUPFAM" id="SSF100950">
    <property type="entry name" value="NagB/RpiA/CoA transferase-like"/>
    <property type="match status" value="1"/>
</dbReference>
<name>A0AA48KD49_9BACT</name>
<dbReference type="Gene3D" id="3.40.50.10420">
    <property type="entry name" value="NagB/RpiA/CoA transferase-like"/>
    <property type="match status" value="1"/>
</dbReference>
<dbReference type="RefSeq" id="WP_243330005.1">
    <property type="nucleotide sequence ID" value="NZ_AP027081.1"/>
</dbReference>